<keyword evidence="1" id="KW-0812">Transmembrane</keyword>
<keyword evidence="3" id="KW-1185">Reference proteome</keyword>
<feature type="transmembrane region" description="Helical" evidence="1">
    <location>
        <begin position="42"/>
        <end position="62"/>
    </location>
</feature>
<comment type="caution">
    <text evidence="2">The sequence shown here is derived from an EMBL/GenBank/DDBJ whole genome shotgun (WGS) entry which is preliminary data.</text>
</comment>
<proteinExistence type="predicted"/>
<sequence>MSLTLNDYILSDLEGVSNTLSFPKERDYHSYEIVGLSYNTELVFFIILPILVIGLLGLFLWCSTEIKKRDQKIKKYKLENKIADVLLKKQKQELAFIKSGRGRALGHFFETKMAANCDMVTGFHEHSLKSKPKEKKISYLPFHDIIANQLRPLYPNFSDAEIQHCVFLYLEIPEDKTAKTLQMQISEVQTIRCKVRSKILKNNVSNFKSHVKSLMMN</sequence>
<reference evidence="2 3" key="1">
    <citation type="submission" date="2016-01" db="EMBL/GenBank/DDBJ databases">
        <title>The draft genome sequence of Aquimarina sp. RZW4-3-2.</title>
        <authorList>
            <person name="Wang Y."/>
        </authorList>
    </citation>
    <scope>NUCLEOTIDE SEQUENCE [LARGE SCALE GENOMIC DNA]</scope>
    <source>
        <strain evidence="2 3">RZW4-3-2</strain>
    </source>
</reference>
<dbReference type="Proteomes" id="UP000076715">
    <property type="component" value="Unassembled WGS sequence"/>
</dbReference>
<evidence type="ECO:0000313" key="3">
    <source>
        <dbReference type="Proteomes" id="UP000076715"/>
    </source>
</evidence>
<name>A0A162XTR5_9FLAO</name>
<dbReference type="EMBL" id="LQRT01000046">
    <property type="protein sequence ID" value="KZS38770.1"/>
    <property type="molecule type" value="Genomic_DNA"/>
</dbReference>
<dbReference type="RefSeq" id="WP_066318484.1">
    <property type="nucleotide sequence ID" value="NZ_LQRT01000046.1"/>
</dbReference>
<protein>
    <submittedName>
        <fullName evidence="2">Uncharacterized protein</fullName>
    </submittedName>
</protein>
<accession>A0A162XTR5</accession>
<organism evidence="2 3">
    <name type="scientific">Aquimarina aggregata</name>
    <dbReference type="NCBI Taxonomy" id="1642818"/>
    <lineage>
        <taxon>Bacteria</taxon>
        <taxon>Pseudomonadati</taxon>
        <taxon>Bacteroidota</taxon>
        <taxon>Flavobacteriia</taxon>
        <taxon>Flavobacteriales</taxon>
        <taxon>Flavobacteriaceae</taxon>
        <taxon>Aquimarina</taxon>
    </lineage>
</organism>
<dbReference type="AlphaFoldDB" id="A0A162XTR5"/>
<evidence type="ECO:0000313" key="2">
    <source>
        <dbReference type="EMBL" id="KZS38770.1"/>
    </source>
</evidence>
<keyword evidence="1" id="KW-0472">Membrane</keyword>
<gene>
    <name evidence="2" type="ORF">AWE51_14380</name>
</gene>
<keyword evidence="1" id="KW-1133">Transmembrane helix</keyword>
<dbReference type="OrthoDB" id="10000410at2"/>
<evidence type="ECO:0000256" key="1">
    <source>
        <dbReference type="SAM" id="Phobius"/>
    </source>
</evidence>